<keyword evidence="9" id="KW-1185">Reference proteome</keyword>
<dbReference type="RefSeq" id="WP_213170330.1">
    <property type="nucleotide sequence ID" value="NZ_CP070496.1"/>
</dbReference>
<protein>
    <recommendedName>
        <fullName evidence="6">Aminotransferase</fullName>
        <ecNumber evidence="6">2.6.1.-</ecNumber>
    </recommendedName>
</protein>
<keyword evidence="3 6" id="KW-0032">Aminotransferase</keyword>
<evidence type="ECO:0000256" key="1">
    <source>
        <dbReference type="ARBA" id="ARBA00001933"/>
    </source>
</evidence>
<proteinExistence type="inferred from homology"/>
<comment type="cofactor">
    <cofactor evidence="1 6">
        <name>pyridoxal 5'-phosphate</name>
        <dbReference type="ChEBI" id="CHEBI:597326"/>
    </cofactor>
</comment>
<keyword evidence="5" id="KW-0663">Pyridoxal phosphate</keyword>
<evidence type="ECO:0000313" key="8">
    <source>
        <dbReference type="EMBL" id="QSB04333.1"/>
    </source>
</evidence>
<dbReference type="EMBL" id="CP070496">
    <property type="protein sequence ID" value="QSB04333.1"/>
    <property type="molecule type" value="Genomic_DNA"/>
</dbReference>
<dbReference type="PANTHER" id="PTHR46383:SF1">
    <property type="entry name" value="ASPARTATE AMINOTRANSFERASE"/>
    <property type="match status" value="1"/>
</dbReference>
<keyword evidence="4 6" id="KW-0808">Transferase</keyword>
<name>A0A895XLA2_9ACTN</name>
<dbReference type="Gene3D" id="3.90.1150.10">
    <property type="entry name" value="Aspartate Aminotransferase, domain 1"/>
    <property type="match status" value="1"/>
</dbReference>
<evidence type="ECO:0000259" key="7">
    <source>
        <dbReference type="Pfam" id="PF00155"/>
    </source>
</evidence>
<reference evidence="8" key="1">
    <citation type="submission" date="2021-02" db="EMBL/GenBank/DDBJ databases">
        <title>Natronoglycomyces albus gen. nov., sp. nov, a haloalkaliphilic actinobacterium from a soda solonchak soil.</title>
        <authorList>
            <person name="Sorokin D.Y."/>
            <person name="Khijniak T.V."/>
            <person name="Zakharycheva A.P."/>
            <person name="Boueva O.V."/>
            <person name="Ariskina E.V."/>
            <person name="Hahnke R.L."/>
            <person name="Bunk B."/>
            <person name="Sproer C."/>
            <person name="Schumann P."/>
            <person name="Evtushenko L.I."/>
            <person name="Kublanov I.V."/>
        </authorList>
    </citation>
    <scope>NUCLEOTIDE SEQUENCE</scope>
    <source>
        <strain evidence="8">DSM 106290</strain>
    </source>
</reference>
<evidence type="ECO:0000256" key="4">
    <source>
        <dbReference type="ARBA" id="ARBA00022679"/>
    </source>
</evidence>
<dbReference type="Pfam" id="PF00155">
    <property type="entry name" value="Aminotran_1_2"/>
    <property type="match status" value="1"/>
</dbReference>
<dbReference type="CDD" id="cd00609">
    <property type="entry name" value="AAT_like"/>
    <property type="match status" value="1"/>
</dbReference>
<dbReference type="PROSITE" id="PS00105">
    <property type="entry name" value="AA_TRANSFER_CLASS_1"/>
    <property type="match status" value="1"/>
</dbReference>
<dbReference type="InterPro" id="IPR015422">
    <property type="entry name" value="PyrdxlP-dep_Trfase_small"/>
</dbReference>
<dbReference type="Gene3D" id="3.40.640.10">
    <property type="entry name" value="Type I PLP-dependent aspartate aminotransferase-like (Major domain)"/>
    <property type="match status" value="1"/>
</dbReference>
<dbReference type="InterPro" id="IPR050596">
    <property type="entry name" value="AspAT/PAT-like"/>
</dbReference>
<dbReference type="SUPFAM" id="SSF53383">
    <property type="entry name" value="PLP-dependent transferases"/>
    <property type="match status" value="1"/>
</dbReference>
<dbReference type="GO" id="GO:0030170">
    <property type="term" value="F:pyridoxal phosphate binding"/>
    <property type="evidence" value="ECO:0007669"/>
    <property type="project" value="InterPro"/>
</dbReference>
<comment type="similarity">
    <text evidence="2 6">Belongs to the class-I pyridoxal-phosphate-dependent aminotransferase family.</text>
</comment>
<dbReference type="GO" id="GO:0006520">
    <property type="term" value="P:amino acid metabolic process"/>
    <property type="evidence" value="ECO:0007669"/>
    <property type="project" value="InterPro"/>
</dbReference>
<sequence length="411" mass="43487">MSVSATLAANEIIAARRAAGQDVLALAFGEAGLPVHPALIGQLAASAGEANYGPVAGIGSARDAVAGYWTRRELTTGAEQVLLGPGSKSLLYATLHSLQGDVAIPQPSWVSYAAQIELLGRKAITVPTLPGEGGVTDPQALEQTLRDQPGITAVVATLPDNPTGTIASKQTVEKLAEVARRHELVIVSDEIYRDLVFDQSNVVSPAQWAPERTVVTTSLSKNLALGGWRIGAARFPGSPLGQKLRAAVASAASEMWSAPVMPMQHAAAYAWSDPTELVERVGQSRQLHAAVARAVAGVFAQHGAAIQEPQGGFYVYPDFEMFRERLEERWGIEDSAGLAQVLLDDFNVGVLPGSAFGAPTGTLTARVATSQLYGNGTEQRLAALESADPVKLPWIEEKLSRLDSVLEDFLR</sequence>
<dbReference type="InterPro" id="IPR015421">
    <property type="entry name" value="PyrdxlP-dep_Trfase_major"/>
</dbReference>
<dbReference type="GO" id="GO:0008483">
    <property type="term" value="F:transaminase activity"/>
    <property type="evidence" value="ECO:0007669"/>
    <property type="project" value="UniProtKB-KW"/>
</dbReference>
<gene>
    <name evidence="8" type="ORF">JQS30_11055</name>
</gene>
<dbReference type="InterPro" id="IPR015424">
    <property type="entry name" value="PyrdxlP-dep_Trfase"/>
</dbReference>
<feature type="domain" description="Aminotransferase class I/classII large" evidence="7">
    <location>
        <begin position="43"/>
        <end position="360"/>
    </location>
</feature>
<organism evidence="8 9">
    <name type="scientific">Natronoglycomyces albus</name>
    <dbReference type="NCBI Taxonomy" id="2811108"/>
    <lineage>
        <taxon>Bacteria</taxon>
        <taxon>Bacillati</taxon>
        <taxon>Actinomycetota</taxon>
        <taxon>Actinomycetes</taxon>
        <taxon>Glycomycetales</taxon>
        <taxon>Glycomycetaceae</taxon>
        <taxon>Natronoglycomyces</taxon>
    </lineage>
</organism>
<evidence type="ECO:0000256" key="6">
    <source>
        <dbReference type="RuleBase" id="RU000481"/>
    </source>
</evidence>
<dbReference type="AlphaFoldDB" id="A0A895XLA2"/>
<dbReference type="PANTHER" id="PTHR46383">
    <property type="entry name" value="ASPARTATE AMINOTRANSFERASE"/>
    <property type="match status" value="1"/>
</dbReference>
<evidence type="ECO:0000256" key="2">
    <source>
        <dbReference type="ARBA" id="ARBA00007441"/>
    </source>
</evidence>
<evidence type="ECO:0000256" key="5">
    <source>
        <dbReference type="ARBA" id="ARBA00022898"/>
    </source>
</evidence>
<dbReference type="InterPro" id="IPR004838">
    <property type="entry name" value="NHTrfase_class1_PyrdxlP-BS"/>
</dbReference>
<evidence type="ECO:0000256" key="3">
    <source>
        <dbReference type="ARBA" id="ARBA00022576"/>
    </source>
</evidence>
<evidence type="ECO:0000313" key="9">
    <source>
        <dbReference type="Proteomes" id="UP000662939"/>
    </source>
</evidence>
<dbReference type="KEGG" id="nav:JQS30_11055"/>
<dbReference type="Proteomes" id="UP000662939">
    <property type="component" value="Chromosome"/>
</dbReference>
<dbReference type="InterPro" id="IPR004839">
    <property type="entry name" value="Aminotransferase_I/II_large"/>
</dbReference>
<dbReference type="EC" id="2.6.1.-" evidence="6"/>
<accession>A0A895XLA2</accession>